<feature type="compositionally biased region" description="Polar residues" evidence="1">
    <location>
        <begin position="35"/>
        <end position="45"/>
    </location>
</feature>
<evidence type="ECO:0000313" key="3">
    <source>
        <dbReference type="Proteomes" id="UP000224006"/>
    </source>
</evidence>
<feature type="compositionally biased region" description="Low complexity" evidence="1">
    <location>
        <begin position="62"/>
        <end position="73"/>
    </location>
</feature>
<reference evidence="2 3" key="1">
    <citation type="submission" date="2017-09" db="EMBL/GenBank/DDBJ databases">
        <title>Genome sequencing of Besnoitia besnoiti strain Bb-Ger1.</title>
        <authorList>
            <person name="Schares G."/>
            <person name="Venepally P."/>
            <person name="Lorenzi H.A."/>
        </authorList>
    </citation>
    <scope>NUCLEOTIDE SEQUENCE [LARGE SCALE GENOMIC DNA]</scope>
    <source>
        <strain evidence="2 3">Bb-Ger1</strain>
    </source>
</reference>
<evidence type="ECO:0000313" key="2">
    <source>
        <dbReference type="EMBL" id="PFH34448.1"/>
    </source>
</evidence>
<dbReference type="EMBL" id="NWUJ01000006">
    <property type="protein sequence ID" value="PFH34448.1"/>
    <property type="molecule type" value="Genomic_DNA"/>
</dbReference>
<dbReference type="OrthoDB" id="434697at2759"/>
<sequence length="685" mass="73348">MRLARRGLRLTRLFSPLLPSPRAPPSQVSPWGAAGSSSLLSTTRPCRSFPPAATPPRRAHSHSSASFPSSSSAPASAVRTCSSSVSSLASSVSSVLLVSARCERRAFSASAAAAKRCLAMLKAKPGLWKSLLQDALRAKVADPAFLRLASRRFLDISDEFYPPECLEALELFASVPFSDEPLLAAVTGRLDDLLTDPSPKRLAALMGFYTRLGFSHPLAQNPLTQQLVAKMHAVDVTLLPSLCRHASALFLEPHVPVLDGLSTQAQLLLAAGLATGKEGNEEGKRDLSALFSCLESLSRQRYRHAALIEDTLVCVERHSKVLSLQDSLRAVAAARRLHLAGVEEQLRAQVDQQAERAMERGEELLGLLRLLDRLRLRDAAILQKALDAVELHSQKKGFATTQMPEALLHLARLAPSDLPLLVALLSQPSLVATASSFSVSQVQQLLTASSLILFQHIQRREGAIAEEPLQARAVEALARTAETLLALLQPQYQSLNLREKRAVKEAAALLLLEAQCAPRDGVASLSGFCFAQRGTIPFLKQVEEDDVVPPLSLGPSTVDFRRVELVDACARTVLIADGARGDEPSNPRQKSASGGAQKHTTHEKGAQLPRALLFVAPGDSFAEGSSPGAKEDKVSLVLGGVVTDLPAAVTPQAASSLLITQVALQRNGIDAQDVHICATRALSLD</sequence>
<proteinExistence type="predicted"/>
<dbReference type="KEGG" id="bbes:BESB_064790"/>
<evidence type="ECO:0008006" key="4">
    <source>
        <dbReference type="Google" id="ProtNLM"/>
    </source>
</evidence>
<comment type="caution">
    <text evidence="2">The sequence shown here is derived from an EMBL/GenBank/DDBJ whole genome shotgun (WGS) entry which is preliminary data.</text>
</comment>
<dbReference type="Proteomes" id="UP000224006">
    <property type="component" value="Chromosome VI"/>
</dbReference>
<organism evidence="2 3">
    <name type="scientific">Besnoitia besnoiti</name>
    <name type="common">Apicomplexan protozoan</name>
    <dbReference type="NCBI Taxonomy" id="94643"/>
    <lineage>
        <taxon>Eukaryota</taxon>
        <taxon>Sar</taxon>
        <taxon>Alveolata</taxon>
        <taxon>Apicomplexa</taxon>
        <taxon>Conoidasida</taxon>
        <taxon>Coccidia</taxon>
        <taxon>Eucoccidiorida</taxon>
        <taxon>Eimeriorina</taxon>
        <taxon>Sarcocystidae</taxon>
        <taxon>Besnoitia</taxon>
    </lineage>
</organism>
<dbReference type="STRING" id="94643.A0A2A9M7J2"/>
<dbReference type="VEuPathDB" id="ToxoDB:BESB_064790"/>
<dbReference type="RefSeq" id="XP_029218457.1">
    <property type="nucleotide sequence ID" value="XM_029364874.1"/>
</dbReference>
<evidence type="ECO:0000256" key="1">
    <source>
        <dbReference type="SAM" id="MobiDB-lite"/>
    </source>
</evidence>
<dbReference type="AlphaFoldDB" id="A0A2A9M7J2"/>
<accession>A0A2A9M7J2</accession>
<protein>
    <recommendedName>
        <fullName evidence="4">RAP domain-containing protein</fullName>
    </recommendedName>
</protein>
<feature type="region of interest" description="Disordered" evidence="1">
    <location>
        <begin position="15"/>
        <end position="73"/>
    </location>
</feature>
<keyword evidence="3" id="KW-1185">Reference proteome</keyword>
<name>A0A2A9M7J2_BESBE</name>
<dbReference type="GeneID" id="40311407"/>
<feature type="region of interest" description="Disordered" evidence="1">
    <location>
        <begin position="578"/>
        <end position="604"/>
    </location>
</feature>
<gene>
    <name evidence="2" type="ORF">BESB_064790</name>
</gene>